<feature type="region of interest" description="Disordered" evidence="1">
    <location>
        <begin position="1"/>
        <end position="34"/>
    </location>
</feature>
<feature type="region of interest" description="Disordered" evidence="1">
    <location>
        <begin position="359"/>
        <end position="382"/>
    </location>
</feature>
<dbReference type="SUPFAM" id="SSF57756">
    <property type="entry name" value="Retrovirus zinc finger-like domains"/>
    <property type="match status" value="1"/>
</dbReference>
<evidence type="ECO:0000313" key="2">
    <source>
        <dbReference type="EMBL" id="KAG0313488.1"/>
    </source>
</evidence>
<gene>
    <name evidence="2" type="ORF">BGZ99_008850</name>
</gene>
<dbReference type="InterPro" id="IPR036875">
    <property type="entry name" value="Znf_CCHC_sf"/>
</dbReference>
<dbReference type="EMBL" id="JAAAIP010000707">
    <property type="protein sequence ID" value="KAG0313488.1"/>
    <property type="molecule type" value="Genomic_DNA"/>
</dbReference>
<organism evidence="2 3">
    <name type="scientific">Dissophora globulifera</name>
    <dbReference type="NCBI Taxonomy" id="979702"/>
    <lineage>
        <taxon>Eukaryota</taxon>
        <taxon>Fungi</taxon>
        <taxon>Fungi incertae sedis</taxon>
        <taxon>Mucoromycota</taxon>
        <taxon>Mortierellomycotina</taxon>
        <taxon>Mortierellomycetes</taxon>
        <taxon>Mortierellales</taxon>
        <taxon>Mortierellaceae</taxon>
        <taxon>Dissophora</taxon>
    </lineage>
</organism>
<reference evidence="2" key="1">
    <citation type="journal article" date="2020" name="Fungal Divers.">
        <title>Resolving the Mortierellaceae phylogeny through synthesis of multi-gene phylogenetics and phylogenomics.</title>
        <authorList>
            <person name="Vandepol N."/>
            <person name="Liber J."/>
            <person name="Desiro A."/>
            <person name="Na H."/>
            <person name="Kennedy M."/>
            <person name="Barry K."/>
            <person name="Grigoriev I.V."/>
            <person name="Miller A.N."/>
            <person name="O'Donnell K."/>
            <person name="Stajich J.E."/>
            <person name="Bonito G."/>
        </authorList>
    </citation>
    <scope>NUCLEOTIDE SEQUENCE</scope>
    <source>
        <strain evidence="2">REB-010B</strain>
    </source>
</reference>
<evidence type="ECO:0008006" key="4">
    <source>
        <dbReference type="Google" id="ProtNLM"/>
    </source>
</evidence>
<accession>A0A9P6R6F1</accession>
<evidence type="ECO:0000256" key="1">
    <source>
        <dbReference type="SAM" id="MobiDB-lite"/>
    </source>
</evidence>
<comment type="caution">
    <text evidence="2">The sequence shown here is derived from an EMBL/GenBank/DDBJ whole genome shotgun (WGS) entry which is preliminary data.</text>
</comment>
<dbReference type="PANTHER" id="PTHR33223">
    <property type="entry name" value="CCHC-TYPE DOMAIN-CONTAINING PROTEIN"/>
    <property type="match status" value="1"/>
</dbReference>
<dbReference type="OrthoDB" id="1728409at2759"/>
<keyword evidence="3" id="KW-1185">Reference proteome</keyword>
<dbReference type="Gene3D" id="4.10.60.10">
    <property type="entry name" value="Zinc finger, CCHC-type"/>
    <property type="match status" value="1"/>
</dbReference>
<dbReference type="GO" id="GO:0008270">
    <property type="term" value="F:zinc ion binding"/>
    <property type="evidence" value="ECO:0007669"/>
    <property type="project" value="InterPro"/>
</dbReference>
<evidence type="ECO:0000313" key="3">
    <source>
        <dbReference type="Proteomes" id="UP000738325"/>
    </source>
</evidence>
<sequence>MLNPNGEGTPKQEGLPTVAGGQPETRTEATTPIQGVEADTDYLFDITDPHTRDVINRMIHEGIANEMRRLDVERQNTALHREFDMENHVIQDLQNRFQVQSATADTIVSEATAMIRNEAVNAQRQRERSASFENTLNQDPAEVQRIINSEADTITAAQRRIVELEYSALQGERVRYSHSTPDLALLPIFGGVRNRTTVQDWLTTARMYLEASNIDPARYVSVVLPRLSMSVLDWFIKGVTDQGNSIENYSWEAFAKVLKEKYEAPAEVIERTALLELLEIYQGSSIISDYIDRFTEQVIKVVDLPDKHKASLLYRGLNEDIKLLMINLPVVGFDSTCHQLLQIEYGMLNAKRKVKDNVSSKTISSTSSSYNNKGKSTSGRSNGFEKKEPIVCTRCHLKYHRAKDCHTDTSKKCERCGLFGHDTDSCHRKASNTDAAIKK</sequence>
<dbReference type="AlphaFoldDB" id="A0A9P6R6F1"/>
<proteinExistence type="predicted"/>
<protein>
    <recommendedName>
        <fullName evidence="4">Retrotransposon gag domain-containing protein</fullName>
    </recommendedName>
</protein>
<name>A0A9P6R6F1_9FUNG</name>
<feature type="compositionally biased region" description="Low complexity" evidence="1">
    <location>
        <begin position="359"/>
        <end position="378"/>
    </location>
</feature>
<dbReference type="Proteomes" id="UP000738325">
    <property type="component" value="Unassembled WGS sequence"/>
</dbReference>
<dbReference type="GO" id="GO:0003676">
    <property type="term" value="F:nucleic acid binding"/>
    <property type="evidence" value="ECO:0007669"/>
    <property type="project" value="InterPro"/>
</dbReference>
<dbReference type="PANTHER" id="PTHR33223:SF6">
    <property type="entry name" value="CCHC-TYPE DOMAIN-CONTAINING PROTEIN"/>
    <property type="match status" value="1"/>
</dbReference>